<evidence type="ECO:0000313" key="1">
    <source>
        <dbReference type="EMBL" id="KAI0491942.1"/>
    </source>
</evidence>
<sequence>MAHSEKLQATSKKVAQSDQQMWLARAFRELAPYEVISKLSYKSLNTSTHSPVVDFLLYARSPKHTCPCQLGNVGYTKK</sequence>
<accession>A0A8T3A814</accession>
<reference evidence="1" key="1">
    <citation type="journal article" date="2022" name="Front. Genet.">
        <title>Chromosome-Scale Assembly of the Dendrobium nobile Genome Provides Insights Into the Molecular Mechanism of the Biosynthesis of the Medicinal Active Ingredient of Dendrobium.</title>
        <authorList>
            <person name="Xu Q."/>
            <person name="Niu S.-C."/>
            <person name="Li K.-L."/>
            <person name="Zheng P.-J."/>
            <person name="Zhang X.-J."/>
            <person name="Jia Y."/>
            <person name="Liu Y."/>
            <person name="Niu Y.-X."/>
            <person name="Yu L.-H."/>
            <person name="Chen D.-F."/>
            <person name="Zhang G.-Q."/>
        </authorList>
    </citation>
    <scope>NUCLEOTIDE SEQUENCE</scope>
    <source>
        <tissue evidence="1">Leaf</tissue>
    </source>
</reference>
<proteinExistence type="predicted"/>
<evidence type="ECO:0000313" key="2">
    <source>
        <dbReference type="Proteomes" id="UP000829196"/>
    </source>
</evidence>
<organism evidence="1 2">
    <name type="scientific">Dendrobium nobile</name>
    <name type="common">Orchid</name>
    <dbReference type="NCBI Taxonomy" id="94219"/>
    <lineage>
        <taxon>Eukaryota</taxon>
        <taxon>Viridiplantae</taxon>
        <taxon>Streptophyta</taxon>
        <taxon>Embryophyta</taxon>
        <taxon>Tracheophyta</taxon>
        <taxon>Spermatophyta</taxon>
        <taxon>Magnoliopsida</taxon>
        <taxon>Liliopsida</taxon>
        <taxon>Asparagales</taxon>
        <taxon>Orchidaceae</taxon>
        <taxon>Epidendroideae</taxon>
        <taxon>Malaxideae</taxon>
        <taxon>Dendrobiinae</taxon>
        <taxon>Dendrobium</taxon>
    </lineage>
</organism>
<dbReference type="Proteomes" id="UP000829196">
    <property type="component" value="Unassembled WGS sequence"/>
</dbReference>
<protein>
    <submittedName>
        <fullName evidence="1">Uncharacterized protein</fullName>
    </submittedName>
</protein>
<gene>
    <name evidence="1" type="ORF">KFK09_026205</name>
</gene>
<dbReference type="EMBL" id="JAGYWB010000018">
    <property type="protein sequence ID" value="KAI0491942.1"/>
    <property type="molecule type" value="Genomic_DNA"/>
</dbReference>
<comment type="caution">
    <text evidence="1">The sequence shown here is derived from an EMBL/GenBank/DDBJ whole genome shotgun (WGS) entry which is preliminary data.</text>
</comment>
<name>A0A8T3A814_DENNO</name>
<keyword evidence="2" id="KW-1185">Reference proteome</keyword>
<dbReference type="AlphaFoldDB" id="A0A8T3A814"/>